<comment type="caution">
    <text evidence="3">The sequence shown here is derived from an EMBL/GenBank/DDBJ whole genome shotgun (WGS) entry which is preliminary data.</text>
</comment>
<dbReference type="InterPro" id="IPR029058">
    <property type="entry name" value="AB_hydrolase_fold"/>
</dbReference>
<organism evidence="3 4">
    <name type="scientific">Steroidobacter flavus</name>
    <dbReference type="NCBI Taxonomy" id="1842136"/>
    <lineage>
        <taxon>Bacteria</taxon>
        <taxon>Pseudomonadati</taxon>
        <taxon>Pseudomonadota</taxon>
        <taxon>Gammaproteobacteria</taxon>
        <taxon>Steroidobacterales</taxon>
        <taxon>Steroidobacteraceae</taxon>
        <taxon>Steroidobacter</taxon>
    </lineage>
</organism>
<dbReference type="GO" id="GO:0016787">
    <property type="term" value="F:hydrolase activity"/>
    <property type="evidence" value="ECO:0007669"/>
    <property type="project" value="UniProtKB-KW"/>
</dbReference>
<protein>
    <submittedName>
        <fullName evidence="3">Alpha/beta fold hydrolase</fullName>
    </submittedName>
</protein>
<gene>
    <name evidence="3" type="ORF">ACFPN2_29430</name>
</gene>
<dbReference type="PANTHER" id="PTHR43798">
    <property type="entry name" value="MONOACYLGLYCEROL LIPASE"/>
    <property type="match status" value="1"/>
</dbReference>
<proteinExistence type="predicted"/>
<accession>A0ABV8T0M9</accession>
<dbReference type="Proteomes" id="UP001595904">
    <property type="component" value="Unassembled WGS sequence"/>
</dbReference>
<keyword evidence="4" id="KW-1185">Reference proteome</keyword>
<dbReference type="PRINTS" id="PR00111">
    <property type="entry name" value="ABHYDROLASE"/>
</dbReference>
<dbReference type="InterPro" id="IPR000073">
    <property type="entry name" value="AB_hydrolase_1"/>
</dbReference>
<dbReference type="InterPro" id="IPR050266">
    <property type="entry name" value="AB_hydrolase_sf"/>
</dbReference>
<evidence type="ECO:0000313" key="4">
    <source>
        <dbReference type="Proteomes" id="UP001595904"/>
    </source>
</evidence>
<dbReference type="PANTHER" id="PTHR43798:SF31">
    <property type="entry name" value="AB HYDROLASE SUPERFAMILY PROTEIN YCLE"/>
    <property type="match status" value="1"/>
</dbReference>
<name>A0ABV8T0M9_9GAMM</name>
<evidence type="ECO:0000259" key="2">
    <source>
        <dbReference type="Pfam" id="PF00561"/>
    </source>
</evidence>
<evidence type="ECO:0000256" key="1">
    <source>
        <dbReference type="ARBA" id="ARBA00022801"/>
    </source>
</evidence>
<dbReference type="RefSeq" id="WP_380603369.1">
    <property type="nucleotide sequence ID" value="NZ_JBHSDU010000015.1"/>
</dbReference>
<dbReference type="PRINTS" id="PR00412">
    <property type="entry name" value="EPOXHYDRLASE"/>
</dbReference>
<dbReference type="InterPro" id="IPR000639">
    <property type="entry name" value="Epox_hydrolase-like"/>
</dbReference>
<dbReference type="Pfam" id="PF00561">
    <property type="entry name" value="Abhydrolase_1"/>
    <property type="match status" value="1"/>
</dbReference>
<dbReference type="Gene3D" id="3.40.50.1820">
    <property type="entry name" value="alpha/beta hydrolase"/>
    <property type="match status" value="1"/>
</dbReference>
<reference evidence="4" key="1">
    <citation type="journal article" date="2019" name="Int. J. Syst. Evol. Microbiol.">
        <title>The Global Catalogue of Microorganisms (GCM) 10K type strain sequencing project: providing services to taxonomists for standard genome sequencing and annotation.</title>
        <authorList>
            <consortium name="The Broad Institute Genomics Platform"/>
            <consortium name="The Broad Institute Genome Sequencing Center for Infectious Disease"/>
            <person name="Wu L."/>
            <person name="Ma J."/>
        </authorList>
    </citation>
    <scope>NUCLEOTIDE SEQUENCE [LARGE SCALE GENOMIC DNA]</scope>
    <source>
        <strain evidence="4">CGMCC 1.10759</strain>
    </source>
</reference>
<evidence type="ECO:0000313" key="3">
    <source>
        <dbReference type="EMBL" id="MFC4313237.1"/>
    </source>
</evidence>
<keyword evidence="1 3" id="KW-0378">Hydrolase</keyword>
<feature type="domain" description="AB hydrolase-1" evidence="2">
    <location>
        <begin position="27"/>
        <end position="253"/>
    </location>
</feature>
<dbReference type="SUPFAM" id="SSF53474">
    <property type="entry name" value="alpha/beta-Hydrolases"/>
    <property type="match status" value="1"/>
</dbReference>
<sequence length="276" mass="30406">MGATLSGAQYIEVEGACLRTRSAGDGPAIVLVHGWALDLEMWRAQIDLLADRYRVIAFDRRGFGRSSGVPGLEQDVQDIDRLLESFSITRAAIVGMSQGARVALRWAMKHPERVSCLVLDGPPAEGWPQSVGTKEIPIDEYRRRIGVDGVDAFRSLWLQHPFMKLHTGSPRAHTLLREIVVRYPAQDLLNEPAQSPLLSERDLLSVNVPTLVLSGEHDSPQRRSIATRMARTLPDARLEVLRGAGHLAALDDPNAYVRALRDFFSSQPAMAAGAVM</sequence>
<dbReference type="EMBL" id="JBHSDU010000015">
    <property type="protein sequence ID" value="MFC4313237.1"/>
    <property type="molecule type" value="Genomic_DNA"/>
</dbReference>